<feature type="non-terminal residue" evidence="1">
    <location>
        <position position="1"/>
    </location>
</feature>
<dbReference type="Proteomes" id="UP001152795">
    <property type="component" value="Unassembled WGS sequence"/>
</dbReference>
<name>A0A7D9E3B4_PARCT</name>
<organism evidence="1 2">
    <name type="scientific">Paramuricea clavata</name>
    <name type="common">Red gorgonian</name>
    <name type="synonym">Violescent sea-whip</name>
    <dbReference type="NCBI Taxonomy" id="317549"/>
    <lineage>
        <taxon>Eukaryota</taxon>
        <taxon>Metazoa</taxon>
        <taxon>Cnidaria</taxon>
        <taxon>Anthozoa</taxon>
        <taxon>Octocorallia</taxon>
        <taxon>Malacalcyonacea</taxon>
        <taxon>Plexauridae</taxon>
        <taxon>Paramuricea</taxon>
    </lineage>
</organism>
<sequence>DSEMDTSSMNFQVPVFPGDGIFRSLIIIKNKIGPNFVPCGTPAVTANQSEIAPPSQIHCLRLDRKLIIH</sequence>
<protein>
    <submittedName>
        <fullName evidence="1">Uncharacterized protein</fullName>
    </submittedName>
</protein>
<feature type="non-terminal residue" evidence="1">
    <location>
        <position position="69"/>
    </location>
</feature>
<gene>
    <name evidence="1" type="ORF">PACLA_8A049166</name>
</gene>
<reference evidence="1" key="1">
    <citation type="submission" date="2020-04" db="EMBL/GenBank/DDBJ databases">
        <authorList>
            <person name="Alioto T."/>
            <person name="Alioto T."/>
            <person name="Gomez Garrido J."/>
        </authorList>
    </citation>
    <scope>NUCLEOTIDE SEQUENCE</scope>
    <source>
        <strain evidence="1">A484AB</strain>
    </source>
</reference>
<evidence type="ECO:0000313" key="1">
    <source>
        <dbReference type="EMBL" id="CAB4000638.1"/>
    </source>
</evidence>
<keyword evidence="2" id="KW-1185">Reference proteome</keyword>
<dbReference type="EMBL" id="CACRXK020003885">
    <property type="protein sequence ID" value="CAB4000638.1"/>
    <property type="molecule type" value="Genomic_DNA"/>
</dbReference>
<dbReference type="AlphaFoldDB" id="A0A7D9E3B4"/>
<proteinExistence type="predicted"/>
<accession>A0A7D9E3B4</accession>
<comment type="caution">
    <text evidence="1">The sequence shown here is derived from an EMBL/GenBank/DDBJ whole genome shotgun (WGS) entry which is preliminary data.</text>
</comment>
<evidence type="ECO:0000313" key="2">
    <source>
        <dbReference type="Proteomes" id="UP001152795"/>
    </source>
</evidence>